<evidence type="ECO:0000313" key="2">
    <source>
        <dbReference type="Proteomes" id="UP000321224"/>
    </source>
</evidence>
<protein>
    <submittedName>
        <fullName evidence="1">Uncharacterized protein</fullName>
    </submittedName>
</protein>
<comment type="caution">
    <text evidence="1">The sequence shown here is derived from an EMBL/GenBank/DDBJ whole genome shotgun (WGS) entry which is preliminary data.</text>
</comment>
<reference evidence="1 2" key="1">
    <citation type="submission" date="2019-07" db="EMBL/GenBank/DDBJ databases">
        <title>Whole genome shotgun sequence of Myxococcus virescens NBRC 100334.</title>
        <authorList>
            <person name="Hosoyama A."/>
            <person name="Uohara A."/>
            <person name="Ohji S."/>
            <person name="Ichikawa N."/>
        </authorList>
    </citation>
    <scope>NUCLEOTIDE SEQUENCE [LARGE SCALE GENOMIC DNA]</scope>
    <source>
        <strain evidence="1 2">NBRC 100334</strain>
    </source>
</reference>
<organism evidence="1 2">
    <name type="scientific">Myxococcus virescens</name>
    <dbReference type="NCBI Taxonomy" id="83456"/>
    <lineage>
        <taxon>Bacteria</taxon>
        <taxon>Pseudomonadati</taxon>
        <taxon>Myxococcota</taxon>
        <taxon>Myxococcia</taxon>
        <taxon>Myxococcales</taxon>
        <taxon>Cystobacterineae</taxon>
        <taxon>Myxococcaceae</taxon>
        <taxon>Myxococcus</taxon>
    </lineage>
</organism>
<dbReference type="AlphaFoldDB" id="A0A511HPZ0"/>
<name>A0A511HPZ0_9BACT</name>
<dbReference type="EMBL" id="BJVY01000073">
    <property type="protein sequence ID" value="GEL75435.1"/>
    <property type="molecule type" value="Genomic_DNA"/>
</dbReference>
<accession>A0A511HPZ0</accession>
<sequence length="65" mass="7251">MSEAREVIVLSMASGAWYHAETMRRAAHPGIDSITVTDMPETRWGVSPMTRNGALRLYVAAYRIV</sequence>
<evidence type="ECO:0000313" key="1">
    <source>
        <dbReference type="EMBL" id="GEL75435.1"/>
    </source>
</evidence>
<dbReference type="Proteomes" id="UP000321224">
    <property type="component" value="Unassembled WGS sequence"/>
</dbReference>
<proteinExistence type="predicted"/>
<gene>
    <name evidence="1" type="ORF">MVI01_72190</name>
</gene>